<dbReference type="KEGG" id="paco:AACT_1450"/>
<accession>A0A6M8EVN2</accession>
<name>A0A6M8EVN2_9BACT</name>
<dbReference type="EMBL" id="CP042652">
    <property type="protein sequence ID" value="QKE28615.1"/>
    <property type="molecule type" value="Genomic_DNA"/>
</dbReference>
<organism evidence="1 2">
    <name type="scientific">Arcobacter acticola</name>
    <dbReference type="NCBI Taxonomy" id="1849015"/>
    <lineage>
        <taxon>Bacteria</taxon>
        <taxon>Pseudomonadati</taxon>
        <taxon>Campylobacterota</taxon>
        <taxon>Epsilonproteobacteria</taxon>
        <taxon>Campylobacterales</taxon>
        <taxon>Arcobacteraceae</taxon>
        <taxon>Arcobacter</taxon>
    </lineage>
</organism>
<protein>
    <submittedName>
        <fullName evidence="1">Uncharacterized protein</fullName>
    </submittedName>
</protein>
<dbReference type="Proteomes" id="UP000503483">
    <property type="component" value="Chromosome"/>
</dbReference>
<proteinExistence type="predicted"/>
<evidence type="ECO:0000313" key="1">
    <source>
        <dbReference type="EMBL" id="QKE28615.1"/>
    </source>
</evidence>
<dbReference type="RefSeq" id="WP_172126188.1">
    <property type="nucleotide sequence ID" value="NZ_CP042652.1"/>
</dbReference>
<reference evidence="1 2" key="1">
    <citation type="submission" date="2019-08" db="EMBL/GenBank/DDBJ databases">
        <title>Complete genome sequence of Arcobacter acticola.</title>
        <authorList>
            <person name="Miller W."/>
        </authorList>
    </citation>
    <scope>NUCLEOTIDE SEQUENCE [LARGE SCALE GENOMIC DNA]</scope>
    <source>
        <strain evidence="1 2">KCTC 52212</strain>
    </source>
</reference>
<dbReference type="AlphaFoldDB" id="A0A6M8EVN2"/>
<keyword evidence="2" id="KW-1185">Reference proteome</keyword>
<evidence type="ECO:0000313" key="2">
    <source>
        <dbReference type="Proteomes" id="UP000503483"/>
    </source>
</evidence>
<gene>
    <name evidence="1" type="ORF">AACT_1450</name>
</gene>
<sequence>MELKYVGLKPVISEHGISFKDGKEDKYVYLSFAIDILIALDHNYVHNIKYSHTVNQQRLASNEILEILLKSHPNLENTMDEEIGAYIIHLDKKEEDINNQTHLSEIEKQTYIANLKIMRDYLIQRAKNKIFYEHCIDTIAQSIIHHKIKELDTPFNEKFWHILQTIEGKLSLHKVSSNLKVEGLKATLIINC</sequence>